<feature type="region of interest" description="Disordered" evidence="1">
    <location>
        <begin position="27"/>
        <end position="50"/>
    </location>
</feature>
<dbReference type="STRING" id="316055.RPE_1587"/>
<dbReference type="EMBL" id="CP000463">
    <property type="protein sequence ID" value="ABJ05536.1"/>
    <property type="molecule type" value="Genomic_DNA"/>
</dbReference>
<dbReference type="PROSITE" id="PS51257">
    <property type="entry name" value="PROKAR_LIPOPROTEIN"/>
    <property type="match status" value="1"/>
</dbReference>
<protein>
    <recommendedName>
        <fullName evidence="3">Collagen-like protein</fullName>
    </recommendedName>
</protein>
<accession>Q07R98</accession>
<reference evidence="2" key="1">
    <citation type="submission" date="2006-09" db="EMBL/GenBank/DDBJ databases">
        <title>Complete sequence of Rhodopseudomonas palustris BisA53.</title>
        <authorList>
            <consortium name="US DOE Joint Genome Institute"/>
            <person name="Copeland A."/>
            <person name="Lucas S."/>
            <person name="Lapidus A."/>
            <person name="Barry K."/>
            <person name="Detter J.C."/>
            <person name="Glavina del Rio T."/>
            <person name="Hammon N."/>
            <person name="Israni S."/>
            <person name="Dalin E."/>
            <person name="Tice H."/>
            <person name="Pitluck S."/>
            <person name="Chain P."/>
            <person name="Malfatti S."/>
            <person name="Shin M."/>
            <person name="Vergez L."/>
            <person name="Schmutz J."/>
            <person name="Larimer F."/>
            <person name="Land M."/>
            <person name="Hauser L."/>
            <person name="Pelletier D.A."/>
            <person name="Kyrpides N."/>
            <person name="Kim E."/>
            <person name="Harwood C.S."/>
            <person name="Oda Y."/>
            <person name="Richardson P."/>
        </authorList>
    </citation>
    <scope>NUCLEOTIDE SEQUENCE [LARGE SCALE GENOMIC DNA]</scope>
    <source>
        <strain evidence="2">BisA53</strain>
    </source>
</reference>
<dbReference type="KEGG" id="rpe:RPE_1587"/>
<dbReference type="OrthoDB" id="8138893at2"/>
<dbReference type="HOGENOM" id="CLU_169001_0_0_5"/>
<sequence>MRITTLIAILAATVALTGCNDRSGEVGAKGETGIAGPPGPPGPAGITGSSIRTVTSESCSSNGCPTSCADDETLISAICVGTSSAKFSDNLQIENGVLTARCGPSTARTIATCARK</sequence>
<evidence type="ECO:0008006" key="3">
    <source>
        <dbReference type="Google" id="ProtNLM"/>
    </source>
</evidence>
<evidence type="ECO:0000313" key="2">
    <source>
        <dbReference type="EMBL" id="ABJ05536.1"/>
    </source>
</evidence>
<proteinExistence type="predicted"/>
<evidence type="ECO:0000256" key="1">
    <source>
        <dbReference type="SAM" id="MobiDB-lite"/>
    </source>
</evidence>
<organism evidence="2">
    <name type="scientific">Rhodopseudomonas palustris (strain BisA53)</name>
    <dbReference type="NCBI Taxonomy" id="316055"/>
    <lineage>
        <taxon>Bacteria</taxon>
        <taxon>Pseudomonadati</taxon>
        <taxon>Pseudomonadota</taxon>
        <taxon>Alphaproteobacteria</taxon>
        <taxon>Hyphomicrobiales</taxon>
        <taxon>Nitrobacteraceae</taxon>
        <taxon>Rhodopseudomonas</taxon>
    </lineage>
</organism>
<gene>
    <name evidence="2" type="ordered locus">RPE_1587</name>
</gene>
<name>Q07R98_RHOP5</name>
<dbReference type="Gene3D" id="1.20.5.320">
    <property type="entry name" value="6-Phosphogluconate Dehydrogenase, domain 3"/>
    <property type="match status" value="1"/>
</dbReference>
<dbReference type="AlphaFoldDB" id="Q07R98"/>
<dbReference type="eggNOG" id="ENOG502ZJQ7">
    <property type="taxonomic scope" value="Bacteria"/>
</dbReference>